<feature type="region of interest" description="Disordered" evidence="1">
    <location>
        <begin position="170"/>
        <end position="196"/>
    </location>
</feature>
<feature type="compositionally biased region" description="Polar residues" evidence="1">
    <location>
        <begin position="186"/>
        <end position="195"/>
    </location>
</feature>
<evidence type="ECO:0000313" key="4">
    <source>
        <dbReference type="Proteomes" id="UP000467841"/>
    </source>
</evidence>
<dbReference type="Pfam" id="PF22936">
    <property type="entry name" value="Pol_BBD"/>
    <property type="match status" value="1"/>
</dbReference>
<evidence type="ECO:0000259" key="2">
    <source>
        <dbReference type="Pfam" id="PF22936"/>
    </source>
</evidence>
<protein>
    <recommendedName>
        <fullName evidence="2">Retrovirus-related Pol polyprotein from transposon TNT 1-94-like beta-barrel domain-containing protein</fullName>
    </recommendedName>
</protein>
<organism evidence="3 4">
    <name type="scientific">Microthlaspi erraticum</name>
    <dbReference type="NCBI Taxonomy" id="1685480"/>
    <lineage>
        <taxon>Eukaryota</taxon>
        <taxon>Viridiplantae</taxon>
        <taxon>Streptophyta</taxon>
        <taxon>Embryophyta</taxon>
        <taxon>Tracheophyta</taxon>
        <taxon>Spermatophyta</taxon>
        <taxon>Magnoliopsida</taxon>
        <taxon>eudicotyledons</taxon>
        <taxon>Gunneridae</taxon>
        <taxon>Pentapetalae</taxon>
        <taxon>rosids</taxon>
        <taxon>malvids</taxon>
        <taxon>Brassicales</taxon>
        <taxon>Brassicaceae</taxon>
        <taxon>Coluteocarpeae</taxon>
        <taxon>Microthlaspi</taxon>
    </lineage>
</organism>
<evidence type="ECO:0000313" key="3">
    <source>
        <dbReference type="EMBL" id="CAA7031738.1"/>
    </source>
</evidence>
<keyword evidence="4" id="KW-1185">Reference proteome</keyword>
<dbReference type="EMBL" id="CACVBM020001110">
    <property type="protein sequence ID" value="CAA7031738.1"/>
    <property type="molecule type" value="Genomic_DNA"/>
</dbReference>
<proteinExistence type="predicted"/>
<evidence type="ECO:0000256" key="1">
    <source>
        <dbReference type="SAM" id="MobiDB-lite"/>
    </source>
</evidence>
<comment type="caution">
    <text evidence="3">The sequence shown here is derived from an EMBL/GenBank/DDBJ whole genome shotgun (WGS) entry which is preliminary data.</text>
</comment>
<dbReference type="PANTHER" id="PTHR47481:SF10">
    <property type="entry name" value="COPIA-LIKE POLYPROTEIN_RETROTRANSPOSON"/>
    <property type="match status" value="1"/>
</dbReference>
<dbReference type="PANTHER" id="PTHR47481">
    <property type="match status" value="1"/>
</dbReference>
<name>A0A6D2IV93_9BRAS</name>
<dbReference type="InterPro" id="IPR054722">
    <property type="entry name" value="PolX-like_BBD"/>
</dbReference>
<feature type="domain" description="Retrovirus-related Pol polyprotein from transposon TNT 1-94-like beta-barrel" evidence="2">
    <location>
        <begin position="241"/>
        <end position="317"/>
    </location>
</feature>
<dbReference type="AlphaFoldDB" id="A0A6D2IV93"/>
<accession>A0A6D2IV93</accession>
<dbReference type="Proteomes" id="UP000467841">
    <property type="component" value="Unassembled WGS sequence"/>
</dbReference>
<sequence length="389" mass="43452">MVLHIPVGQIVALWHSVRRSPWLGPYSHHFSRDLVVACRELQPELPREFGLRTSLQCLKKQDKSFAAYCREFKLLCDALSSIGKPVEESMKLFQFLNGLGDEYDPVATVVQSSLSKFPRPTLNDVIAEVQAYDMKLQARDVSAKATNHQAFQTQQANQVYDRGRGSYRGQYRGRGNYSTRGRGFPQHQSGQSNNGERPICQICGRVGHTAIKCYNRFDNNYQEANQATAFTSLPVADGKEWYPDSGATAHITSSTNNLQSAAKYEGNDTVMVADGAYLPITHVGSSALASPTSMIPLNDVLVCPAIKKSLLSVTKLCDDYPCGVYFDRTKVCIIDLQTQKVVTRGPRRESLYVLEDSRFPVFFSNRQCAASEATWHHRLGHSNLKTSRT</sequence>
<reference evidence="3" key="1">
    <citation type="submission" date="2020-01" db="EMBL/GenBank/DDBJ databases">
        <authorList>
            <person name="Mishra B."/>
        </authorList>
    </citation>
    <scope>NUCLEOTIDE SEQUENCE [LARGE SCALE GENOMIC DNA]</scope>
</reference>
<gene>
    <name evidence="3" type="ORF">MERR_LOCUS18973</name>
</gene>
<dbReference type="OrthoDB" id="1752173at2759"/>